<keyword evidence="1" id="KW-0472">Membrane</keyword>
<evidence type="ECO:0000313" key="3">
    <source>
        <dbReference type="Proteomes" id="UP000623467"/>
    </source>
</evidence>
<name>A0A8H7CSD9_9AGAR</name>
<organism evidence="2 3">
    <name type="scientific">Mycena sanguinolenta</name>
    <dbReference type="NCBI Taxonomy" id="230812"/>
    <lineage>
        <taxon>Eukaryota</taxon>
        <taxon>Fungi</taxon>
        <taxon>Dikarya</taxon>
        <taxon>Basidiomycota</taxon>
        <taxon>Agaricomycotina</taxon>
        <taxon>Agaricomycetes</taxon>
        <taxon>Agaricomycetidae</taxon>
        <taxon>Agaricales</taxon>
        <taxon>Marasmiineae</taxon>
        <taxon>Mycenaceae</taxon>
        <taxon>Mycena</taxon>
    </lineage>
</organism>
<keyword evidence="1" id="KW-1133">Transmembrane helix</keyword>
<dbReference type="EMBL" id="JACAZH010000019">
    <property type="protein sequence ID" value="KAF7346391.1"/>
    <property type="molecule type" value="Genomic_DNA"/>
</dbReference>
<accession>A0A8H7CSD9</accession>
<protein>
    <submittedName>
        <fullName evidence="2">Integral membrane protein</fullName>
    </submittedName>
</protein>
<keyword evidence="1" id="KW-0812">Transmembrane</keyword>
<evidence type="ECO:0000256" key="1">
    <source>
        <dbReference type="SAM" id="Phobius"/>
    </source>
</evidence>
<keyword evidence="3" id="KW-1185">Reference proteome</keyword>
<gene>
    <name evidence="2" type="ORF">MSAN_01867000</name>
</gene>
<comment type="caution">
    <text evidence="2">The sequence shown here is derived from an EMBL/GenBank/DDBJ whole genome shotgun (WGS) entry which is preliminary data.</text>
</comment>
<sequence length="432" mass="47544">MQTSKQDKQWQIREMYRMYTFAIVCIVVPSGLRFLVSFAEETQWIHRAWTLQEVVAPPSVAVLFSWNHGDGEALARLLGETYYGRIEVVTRGRSAMAGLGNVLTLCAGGCFEFTPDDADTAVSPLLVEAALFGQVQSHADAGALTVDNHIAFPHITALGFAIDRNLDTEEMRDFCIWQCALVRTSSRPVDMIFSIMGILGVILDPKEFADDDRLGATIALAREILRQGRSANWLAMHITIPPCPQLSTFPTLPRTSVAGRAMYDLPSGGEQTLVLADAVYPNDIGLFPPLKGSMDGSGYLSFHARAFMVVTAPEAMTLPGNSPYDNPVCPTQLRAMDGSKWTIMSDDVGISMDYEHSASPLSLSQEPRSFAVILGWYNDMPAETNGDNIRAMLITEHTNGLYHVRSYFVLSHEAIQWASTRTVQHFCVGGPE</sequence>
<dbReference type="AlphaFoldDB" id="A0A8H7CSD9"/>
<proteinExistence type="predicted"/>
<dbReference type="Proteomes" id="UP000623467">
    <property type="component" value="Unassembled WGS sequence"/>
</dbReference>
<evidence type="ECO:0000313" key="2">
    <source>
        <dbReference type="EMBL" id="KAF7346391.1"/>
    </source>
</evidence>
<reference evidence="2" key="1">
    <citation type="submission" date="2020-05" db="EMBL/GenBank/DDBJ databases">
        <title>Mycena genomes resolve the evolution of fungal bioluminescence.</title>
        <authorList>
            <person name="Tsai I.J."/>
        </authorList>
    </citation>
    <scope>NUCLEOTIDE SEQUENCE</scope>
    <source>
        <strain evidence="2">160909Yilan</strain>
    </source>
</reference>
<dbReference type="OrthoDB" id="4773000at2759"/>
<feature type="transmembrane region" description="Helical" evidence="1">
    <location>
        <begin position="21"/>
        <end position="39"/>
    </location>
</feature>